<evidence type="ECO:0000313" key="3">
    <source>
        <dbReference type="Proteomes" id="UP000607653"/>
    </source>
</evidence>
<organism evidence="2 3">
    <name type="scientific">Nelumbo nucifera</name>
    <name type="common">Sacred lotus</name>
    <dbReference type="NCBI Taxonomy" id="4432"/>
    <lineage>
        <taxon>Eukaryota</taxon>
        <taxon>Viridiplantae</taxon>
        <taxon>Streptophyta</taxon>
        <taxon>Embryophyta</taxon>
        <taxon>Tracheophyta</taxon>
        <taxon>Spermatophyta</taxon>
        <taxon>Magnoliopsida</taxon>
        <taxon>Proteales</taxon>
        <taxon>Nelumbonaceae</taxon>
        <taxon>Nelumbo</taxon>
    </lineage>
</organism>
<protein>
    <submittedName>
        <fullName evidence="2">Uncharacterized protein</fullName>
    </submittedName>
</protein>
<evidence type="ECO:0000256" key="1">
    <source>
        <dbReference type="SAM" id="MobiDB-lite"/>
    </source>
</evidence>
<keyword evidence="3" id="KW-1185">Reference proteome</keyword>
<feature type="region of interest" description="Disordered" evidence="1">
    <location>
        <begin position="1"/>
        <end position="28"/>
    </location>
</feature>
<gene>
    <name evidence="2" type="ORF">HUJ06_010985</name>
</gene>
<dbReference type="EMBL" id="DUZY01000003">
    <property type="protein sequence ID" value="DAD32134.1"/>
    <property type="molecule type" value="Genomic_DNA"/>
</dbReference>
<accession>A0A822YDB9</accession>
<comment type="caution">
    <text evidence="2">The sequence shown here is derived from an EMBL/GenBank/DDBJ whole genome shotgun (WGS) entry which is preliminary data.</text>
</comment>
<evidence type="ECO:0000313" key="2">
    <source>
        <dbReference type="EMBL" id="DAD32134.1"/>
    </source>
</evidence>
<name>A0A822YDB9_NELNU</name>
<reference evidence="2 3" key="1">
    <citation type="journal article" date="2020" name="Mol. Biol. Evol.">
        <title>Distinct Expression and Methylation Patterns for Genes with Different Fates following a Single Whole-Genome Duplication in Flowering Plants.</title>
        <authorList>
            <person name="Shi T."/>
            <person name="Rahmani R.S."/>
            <person name="Gugger P.F."/>
            <person name="Wang M."/>
            <person name="Li H."/>
            <person name="Zhang Y."/>
            <person name="Li Z."/>
            <person name="Wang Q."/>
            <person name="Van de Peer Y."/>
            <person name="Marchal K."/>
            <person name="Chen J."/>
        </authorList>
    </citation>
    <scope>NUCLEOTIDE SEQUENCE [LARGE SCALE GENOMIC DNA]</scope>
    <source>
        <tissue evidence="2">Leaf</tissue>
    </source>
</reference>
<sequence length="102" mass="11686">MGSSSLEEQESDEHQQGGGDWDDDEIKEEDMALRKCKESVFGWVLTDKKLNVEGTIEHAKNMFMMGRDYKVKMLKDGVLWFRFKSAKDKKASEGVGARFVHP</sequence>
<dbReference type="Proteomes" id="UP000607653">
    <property type="component" value="Unassembled WGS sequence"/>
</dbReference>
<dbReference type="AlphaFoldDB" id="A0A822YDB9"/>
<proteinExistence type="predicted"/>